<evidence type="ECO:0000259" key="3">
    <source>
        <dbReference type="Pfam" id="PF23544"/>
    </source>
</evidence>
<comment type="caution">
    <text evidence="4">The sequence shown here is derived from an EMBL/GenBank/DDBJ whole genome shotgun (WGS) entry which is preliminary data.</text>
</comment>
<proteinExistence type="predicted"/>
<feature type="domain" description="Acyclic terpene utilisation N-terminal" evidence="2">
    <location>
        <begin position="35"/>
        <end position="492"/>
    </location>
</feature>
<dbReference type="InterPro" id="IPR010839">
    <property type="entry name" value="AtuA_N"/>
</dbReference>
<organism evidence="4 5">
    <name type="scientific">Coleophoma crateriformis</name>
    <dbReference type="NCBI Taxonomy" id="565419"/>
    <lineage>
        <taxon>Eukaryota</taxon>
        <taxon>Fungi</taxon>
        <taxon>Dikarya</taxon>
        <taxon>Ascomycota</taxon>
        <taxon>Pezizomycotina</taxon>
        <taxon>Leotiomycetes</taxon>
        <taxon>Helotiales</taxon>
        <taxon>Dermateaceae</taxon>
        <taxon>Coleophoma</taxon>
    </lineage>
</organism>
<evidence type="ECO:0000313" key="4">
    <source>
        <dbReference type="EMBL" id="RDW61590.1"/>
    </source>
</evidence>
<feature type="compositionally biased region" description="Polar residues" evidence="1">
    <location>
        <begin position="1"/>
        <end position="16"/>
    </location>
</feature>
<name>A0A3D8QIU4_9HELO</name>
<dbReference type="PANTHER" id="PTHR47585:SF2">
    <property type="entry name" value="DUF1446 DOMAIN PROTEIN (AFU_ORTHOLOGUE AFUA_6G11420)"/>
    <property type="match status" value="1"/>
</dbReference>
<dbReference type="AlphaFoldDB" id="A0A3D8QIU4"/>
<dbReference type="OrthoDB" id="10265871at2759"/>
<protein>
    <recommendedName>
        <fullName evidence="6">DUF1446-domain-containing protein</fullName>
    </recommendedName>
</protein>
<keyword evidence="5" id="KW-1185">Reference proteome</keyword>
<dbReference type="EMBL" id="PDLN01000018">
    <property type="protein sequence ID" value="RDW61590.1"/>
    <property type="molecule type" value="Genomic_DNA"/>
</dbReference>
<evidence type="ECO:0000259" key="2">
    <source>
        <dbReference type="Pfam" id="PF07287"/>
    </source>
</evidence>
<gene>
    <name evidence="4" type="ORF">BP5796_11482</name>
</gene>
<dbReference type="Proteomes" id="UP000256328">
    <property type="component" value="Unassembled WGS sequence"/>
</dbReference>
<sequence>MTMDSISATNGHSNGDTNGHSNGSNGLNGTTKRPIRIAGSSGGFTDRQRAIQDLAKCDVDCITGDWMSECTMSWHGAAKSEILAKGDTGDRPGLYDPSFMANVTPALPLLAEKGIKLAVNAGASDTEMLAKAVQAAVKDAGLSLKVAWVQGDEVLDVVNRLLKQGEKFENICFGGELKDWGFDPVAAQCYLGGAGIAEALRQGADIVICGRVADAAPTIGASMWWHGWNRDDAKDLDGIAGSLIAGHLIECSSYVCGGYYSGFKDLFNGCENIGFPIAEIFADGTCAITKEPGTGGEISVGTVASQLLYEIQGPQYYGSDVVAVLEGINMVQEGKDRVLVTGVKGKPPPTTTKVGLTALGGYQAEFHFYLVGLDLEQKAEWTEKQVRASMGKNVDRFSCLKFTLNGSSPEDPKNQDVATVDFRVFAQTKDRSLVIKDSMEVPGFNRWCLENFLQSCPGATIENDIRQSAGKPFYEYWAALLKQDEINHKVQFLWDGQSVDVPPSKIMELYTTRQWSYETKDPLPLSSFGPTTRGPLGWRVLGRSGDKASDANIGFFVREADEWDWLRSFMTVEKFIQLLGPEYNGKLVERFEIPGIKAVHFLAHDHLDRSYNATSTYDGLGGGSEKDALKLQMTFSVHQCKIIVVSLYSVCVIDSTRAVEFKMAEIQATAKAMHADGRALKNCI</sequence>
<dbReference type="Pfam" id="PF23544">
    <property type="entry name" value="AtuA_ferredoxin"/>
    <property type="match status" value="1"/>
</dbReference>
<evidence type="ECO:0000313" key="5">
    <source>
        <dbReference type="Proteomes" id="UP000256328"/>
    </source>
</evidence>
<dbReference type="Pfam" id="PF07287">
    <property type="entry name" value="AtuA"/>
    <property type="match status" value="1"/>
</dbReference>
<accession>A0A3D8QIU4</accession>
<feature type="compositionally biased region" description="Low complexity" evidence="1">
    <location>
        <begin position="17"/>
        <end position="31"/>
    </location>
</feature>
<feature type="region of interest" description="Disordered" evidence="1">
    <location>
        <begin position="1"/>
        <end position="43"/>
    </location>
</feature>
<feature type="domain" description="AtuA-like ferredoxin-fold" evidence="3">
    <location>
        <begin position="542"/>
        <end position="621"/>
    </location>
</feature>
<evidence type="ECO:0008006" key="6">
    <source>
        <dbReference type="Google" id="ProtNLM"/>
    </source>
</evidence>
<dbReference type="InterPro" id="IPR056362">
    <property type="entry name" value="AtuA-like_ferredoxin_dom"/>
</dbReference>
<evidence type="ECO:0000256" key="1">
    <source>
        <dbReference type="SAM" id="MobiDB-lite"/>
    </source>
</evidence>
<dbReference type="PANTHER" id="PTHR47585">
    <property type="match status" value="1"/>
</dbReference>
<reference evidence="4 5" key="1">
    <citation type="journal article" date="2018" name="IMA Fungus">
        <title>IMA Genome-F 9: Draft genome sequence of Annulohypoxylon stygium, Aspergillus mulundensis, Berkeleyomyces basicola (syn. Thielaviopsis basicola), Ceratocystis smalleyi, two Cercospora beticola strains, Coleophoma cylindrospora, Fusarium fracticaudum, Phialophora cf. hyalina, and Morchella septimelata.</title>
        <authorList>
            <person name="Wingfield B.D."/>
            <person name="Bills G.F."/>
            <person name="Dong Y."/>
            <person name="Huang W."/>
            <person name="Nel W.J."/>
            <person name="Swalarsk-Parry B.S."/>
            <person name="Vaghefi N."/>
            <person name="Wilken P.M."/>
            <person name="An Z."/>
            <person name="de Beer Z.W."/>
            <person name="De Vos L."/>
            <person name="Chen L."/>
            <person name="Duong T.A."/>
            <person name="Gao Y."/>
            <person name="Hammerbacher A."/>
            <person name="Kikkert J.R."/>
            <person name="Li Y."/>
            <person name="Li H."/>
            <person name="Li K."/>
            <person name="Li Q."/>
            <person name="Liu X."/>
            <person name="Ma X."/>
            <person name="Naidoo K."/>
            <person name="Pethybridge S.J."/>
            <person name="Sun J."/>
            <person name="Steenkamp E.T."/>
            <person name="van der Nest M.A."/>
            <person name="van Wyk S."/>
            <person name="Wingfield M.J."/>
            <person name="Xiong C."/>
            <person name="Yue Q."/>
            <person name="Zhang X."/>
        </authorList>
    </citation>
    <scope>NUCLEOTIDE SEQUENCE [LARGE SCALE GENOMIC DNA]</scope>
    <source>
        <strain evidence="4 5">BP5796</strain>
    </source>
</reference>